<evidence type="ECO:0000313" key="2">
    <source>
        <dbReference type="Proteomes" id="UP000284021"/>
    </source>
</evidence>
<dbReference type="AlphaFoldDB" id="A0A418XFD5"/>
<protein>
    <submittedName>
        <fullName evidence="1">Uncharacterized protein</fullName>
    </submittedName>
</protein>
<accession>A0A418XFD5</accession>
<dbReference type="EMBL" id="QYUR01000003">
    <property type="protein sequence ID" value="RJG11148.1"/>
    <property type="molecule type" value="Genomic_DNA"/>
</dbReference>
<proteinExistence type="predicted"/>
<dbReference type="Proteomes" id="UP000284021">
    <property type="component" value="Unassembled WGS sequence"/>
</dbReference>
<dbReference type="RefSeq" id="WP_119955273.1">
    <property type="nucleotide sequence ID" value="NZ_QYUR01000003.1"/>
</dbReference>
<organism evidence="1 2">
    <name type="scientific">Pseudomonas cavernicola</name>
    <dbReference type="NCBI Taxonomy" id="2320866"/>
    <lineage>
        <taxon>Bacteria</taxon>
        <taxon>Pseudomonadati</taxon>
        <taxon>Pseudomonadota</taxon>
        <taxon>Gammaproteobacteria</taxon>
        <taxon>Pseudomonadales</taxon>
        <taxon>Pseudomonadaceae</taxon>
        <taxon>Pseudomonas</taxon>
    </lineage>
</organism>
<gene>
    <name evidence="1" type="ORF">D3879_15260</name>
</gene>
<evidence type="ECO:0000313" key="1">
    <source>
        <dbReference type="EMBL" id="RJG11148.1"/>
    </source>
</evidence>
<comment type="caution">
    <text evidence="1">The sequence shown here is derived from an EMBL/GenBank/DDBJ whole genome shotgun (WGS) entry which is preliminary data.</text>
</comment>
<dbReference type="OrthoDB" id="6961809at2"/>
<keyword evidence="2" id="KW-1185">Reference proteome</keyword>
<reference evidence="1 2" key="1">
    <citation type="submission" date="2018-09" db="EMBL/GenBank/DDBJ databases">
        <authorList>
            <person name="Zhu H."/>
        </authorList>
    </citation>
    <scope>NUCLEOTIDE SEQUENCE [LARGE SCALE GENOMIC DNA]</scope>
    <source>
        <strain evidence="1 2">K1S02-6</strain>
    </source>
</reference>
<name>A0A418XFD5_9PSED</name>
<sequence>MCKANELDPERRLVARLAILSDKNAQDCTVYRPNEHDPDAEEEDLGDAKILFTGAFQAPEEWDEEERVDFFGDADPASFMTAFIECEAKPASARFFAPEVGDYVATMPGLGAVVMFYVHDYSEDQNGRKCILIRDDEPIA</sequence>